<comment type="subcellular location">
    <subcellularLocation>
        <location evidence="7">Cytoplasm</location>
        <location evidence="7">Nucleoid</location>
    </subcellularLocation>
</comment>
<keyword evidence="4 7" id="KW-0805">Transcription regulation</keyword>
<feature type="domain" description="SpoVT-AbrB" evidence="8">
    <location>
        <begin position="80"/>
        <end position="123"/>
    </location>
</feature>
<evidence type="ECO:0000256" key="4">
    <source>
        <dbReference type="ARBA" id="ARBA00023015"/>
    </source>
</evidence>
<dbReference type="InterPro" id="IPR035644">
    <property type="entry name" value="MraZ_C"/>
</dbReference>
<dbReference type="InterPro" id="IPR038619">
    <property type="entry name" value="MraZ_sf"/>
</dbReference>
<reference evidence="9 10" key="1">
    <citation type="submission" date="2020-08" db="EMBL/GenBank/DDBJ databases">
        <title>Genomic Encyclopedia of Type Strains, Phase IV (KMG-IV): sequencing the most valuable type-strain genomes for metagenomic binning, comparative biology and taxonomic classification.</title>
        <authorList>
            <person name="Goeker M."/>
        </authorList>
    </citation>
    <scope>NUCLEOTIDE SEQUENCE [LARGE SCALE GENOMIC DNA]</scope>
    <source>
        <strain evidence="9 10">DSM 24448</strain>
    </source>
</reference>
<dbReference type="InterPro" id="IPR007159">
    <property type="entry name" value="SpoVT-AbrB_dom"/>
</dbReference>
<evidence type="ECO:0000256" key="1">
    <source>
        <dbReference type="ARBA" id="ARBA00013860"/>
    </source>
</evidence>
<protein>
    <recommendedName>
        <fullName evidence="1 7">Transcriptional regulator MraZ</fullName>
    </recommendedName>
</protein>
<feature type="domain" description="SpoVT-AbrB" evidence="8">
    <location>
        <begin position="5"/>
        <end position="51"/>
    </location>
</feature>
<dbReference type="SUPFAM" id="SSF89447">
    <property type="entry name" value="AbrB/MazE/MraZ-like"/>
    <property type="match status" value="1"/>
</dbReference>
<keyword evidence="5 7" id="KW-0238">DNA-binding</keyword>
<proteinExistence type="inferred from homology"/>
<dbReference type="OrthoDB" id="9807753at2"/>
<gene>
    <name evidence="7" type="primary">mraZ</name>
    <name evidence="9" type="ORF">FHS65_000910</name>
</gene>
<accession>A0A7W9A300</accession>
<dbReference type="GO" id="GO:0000976">
    <property type="term" value="F:transcription cis-regulatory region binding"/>
    <property type="evidence" value="ECO:0007669"/>
    <property type="project" value="TreeGrafter"/>
</dbReference>
<evidence type="ECO:0000256" key="6">
    <source>
        <dbReference type="ARBA" id="ARBA00023163"/>
    </source>
</evidence>
<dbReference type="Pfam" id="PF02381">
    <property type="entry name" value="MraZ"/>
    <property type="match status" value="1"/>
</dbReference>
<name>A0A7W9A300_9CAUL</name>
<comment type="similarity">
    <text evidence="7">Belongs to the MraZ family.</text>
</comment>
<evidence type="ECO:0000256" key="5">
    <source>
        <dbReference type="ARBA" id="ARBA00023125"/>
    </source>
</evidence>
<dbReference type="AlphaFoldDB" id="A0A7W9A300"/>
<evidence type="ECO:0000313" key="10">
    <source>
        <dbReference type="Proteomes" id="UP000548978"/>
    </source>
</evidence>
<dbReference type="GO" id="GO:0009295">
    <property type="term" value="C:nucleoid"/>
    <property type="evidence" value="ECO:0007669"/>
    <property type="project" value="UniProtKB-SubCell"/>
</dbReference>
<evidence type="ECO:0000259" key="8">
    <source>
        <dbReference type="PROSITE" id="PS51740"/>
    </source>
</evidence>
<dbReference type="PANTHER" id="PTHR34701:SF1">
    <property type="entry name" value="TRANSCRIPTIONAL REGULATOR MRAZ"/>
    <property type="match status" value="1"/>
</dbReference>
<sequence length="158" mass="17406">MFLSTVEKQLDAKRRLLIPQDFRTSENGAEHAIFVFPSIEADCLEAGGDPLFATYVEMIRSLPFGSEQRSALEWQVLGEQTRLTFDGGGRVTLPESLIQDAGLGETVVIVGLGDRFQIWNREAWVARRAERRQMARSGVAELGALRLAAQLKVEGGGS</sequence>
<dbReference type="HAMAP" id="MF_01008">
    <property type="entry name" value="MraZ"/>
    <property type="match status" value="1"/>
</dbReference>
<dbReference type="InterPro" id="IPR037914">
    <property type="entry name" value="SpoVT-AbrB_sf"/>
</dbReference>
<keyword evidence="3" id="KW-0677">Repeat</keyword>
<dbReference type="GO" id="GO:2000143">
    <property type="term" value="P:negative regulation of DNA-templated transcription initiation"/>
    <property type="evidence" value="ECO:0007669"/>
    <property type="project" value="TreeGrafter"/>
</dbReference>
<dbReference type="PANTHER" id="PTHR34701">
    <property type="entry name" value="TRANSCRIPTIONAL REGULATOR MRAZ"/>
    <property type="match status" value="1"/>
</dbReference>
<dbReference type="InterPro" id="IPR020603">
    <property type="entry name" value="MraZ_dom"/>
</dbReference>
<dbReference type="GO" id="GO:0003700">
    <property type="term" value="F:DNA-binding transcription factor activity"/>
    <property type="evidence" value="ECO:0007669"/>
    <property type="project" value="UniProtKB-UniRule"/>
</dbReference>
<dbReference type="CDD" id="cd16321">
    <property type="entry name" value="MraZ_C"/>
    <property type="match status" value="1"/>
</dbReference>
<dbReference type="Gene3D" id="3.40.1550.20">
    <property type="entry name" value="Transcriptional regulator MraZ domain"/>
    <property type="match status" value="1"/>
</dbReference>
<dbReference type="InterPro" id="IPR035642">
    <property type="entry name" value="MraZ_N"/>
</dbReference>
<evidence type="ECO:0000256" key="3">
    <source>
        <dbReference type="ARBA" id="ARBA00022737"/>
    </source>
</evidence>
<keyword evidence="10" id="KW-1185">Reference proteome</keyword>
<evidence type="ECO:0000256" key="7">
    <source>
        <dbReference type="HAMAP-Rule" id="MF_01008"/>
    </source>
</evidence>
<dbReference type="PROSITE" id="PS51740">
    <property type="entry name" value="SPOVT_ABRB"/>
    <property type="match status" value="2"/>
</dbReference>
<dbReference type="CDD" id="cd16320">
    <property type="entry name" value="MraZ_N"/>
    <property type="match status" value="1"/>
</dbReference>
<dbReference type="InterPro" id="IPR003444">
    <property type="entry name" value="MraZ"/>
</dbReference>
<dbReference type="EMBL" id="JACIJB010000002">
    <property type="protein sequence ID" value="MBB5660170.1"/>
    <property type="molecule type" value="Genomic_DNA"/>
</dbReference>
<dbReference type="Proteomes" id="UP000548978">
    <property type="component" value="Unassembled WGS sequence"/>
</dbReference>
<keyword evidence="6 7" id="KW-0804">Transcription</keyword>
<keyword evidence="2 7" id="KW-0963">Cytoplasm</keyword>
<comment type="caution">
    <text evidence="9">The sequence shown here is derived from an EMBL/GenBank/DDBJ whole genome shotgun (WGS) entry which is preliminary data.</text>
</comment>
<dbReference type="RefSeq" id="WP_123287632.1">
    <property type="nucleotide sequence ID" value="NZ_JACIJB010000002.1"/>
</dbReference>
<evidence type="ECO:0000313" key="9">
    <source>
        <dbReference type="EMBL" id="MBB5660170.1"/>
    </source>
</evidence>
<organism evidence="9 10">
    <name type="scientific">Brevundimonas halotolerans</name>
    <dbReference type="NCBI Taxonomy" id="69670"/>
    <lineage>
        <taxon>Bacteria</taxon>
        <taxon>Pseudomonadati</taxon>
        <taxon>Pseudomonadota</taxon>
        <taxon>Alphaproteobacteria</taxon>
        <taxon>Caulobacterales</taxon>
        <taxon>Caulobacteraceae</taxon>
        <taxon>Brevundimonas</taxon>
    </lineage>
</organism>
<evidence type="ECO:0000256" key="2">
    <source>
        <dbReference type="ARBA" id="ARBA00022490"/>
    </source>
</evidence>
<comment type="subunit">
    <text evidence="7">Forms oligomers.</text>
</comment>
<dbReference type="GO" id="GO:0005737">
    <property type="term" value="C:cytoplasm"/>
    <property type="evidence" value="ECO:0007669"/>
    <property type="project" value="UniProtKB-UniRule"/>
</dbReference>